<comment type="catalytic activity">
    <reaction evidence="1">
        <text>ATP + protein L-histidine = ADP + protein N-phospho-L-histidine.</text>
        <dbReference type="EC" id="2.7.13.3"/>
    </reaction>
</comment>
<dbReference type="SUPFAM" id="SSF47384">
    <property type="entry name" value="Homodimeric domain of signal transducing histidine kinase"/>
    <property type="match status" value="1"/>
</dbReference>
<dbReference type="InterPro" id="IPR003594">
    <property type="entry name" value="HATPase_dom"/>
</dbReference>
<dbReference type="InterPro" id="IPR036890">
    <property type="entry name" value="HATPase_C_sf"/>
</dbReference>
<keyword evidence="6" id="KW-0902">Two-component regulatory system</keyword>
<reference evidence="9 10" key="1">
    <citation type="submission" date="2018-06" db="EMBL/GenBank/DDBJ databases">
        <title>Pedobacter endophyticus sp. nov., an endophytic bacterium isolated from a leaf of Triticum aestivum.</title>
        <authorList>
            <person name="Zhang L."/>
        </authorList>
    </citation>
    <scope>NUCLEOTIDE SEQUENCE [LARGE SCALE GENOMIC DNA]</scope>
    <source>
        <strain evidence="9 10">CM134L-2</strain>
    </source>
</reference>
<dbReference type="PRINTS" id="PR00344">
    <property type="entry name" value="BCTRLSENSOR"/>
</dbReference>
<dbReference type="InterPro" id="IPR005467">
    <property type="entry name" value="His_kinase_dom"/>
</dbReference>
<dbReference type="PROSITE" id="PS50109">
    <property type="entry name" value="HIS_KIN"/>
    <property type="match status" value="1"/>
</dbReference>
<comment type="caution">
    <text evidence="9">The sequence shown here is derived from an EMBL/GenBank/DDBJ whole genome shotgun (WGS) entry which is preliminary data.</text>
</comment>
<keyword evidence="7" id="KW-0812">Transmembrane</keyword>
<evidence type="ECO:0000256" key="4">
    <source>
        <dbReference type="ARBA" id="ARBA00022679"/>
    </source>
</evidence>
<evidence type="ECO:0000313" key="10">
    <source>
        <dbReference type="Proteomes" id="UP000284120"/>
    </source>
</evidence>
<keyword evidence="7" id="KW-0472">Membrane</keyword>
<dbReference type="EC" id="2.7.13.3" evidence="2"/>
<keyword evidence="3" id="KW-0597">Phosphoprotein</keyword>
<dbReference type="SUPFAM" id="SSF55874">
    <property type="entry name" value="ATPase domain of HSP90 chaperone/DNA topoisomerase II/histidine kinase"/>
    <property type="match status" value="1"/>
</dbReference>
<dbReference type="Pfam" id="PF02518">
    <property type="entry name" value="HATPase_c"/>
    <property type="match status" value="1"/>
</dbReference>
<keyword evidence="5 9" id="KW-0418">Kinase</keyword>
<keyword evidence="4" id="KW-0808">Transferase</keyword>
<dbReference type="RefSeq" id="WP_113648016.1">
    <property type="nucleotide sequence ID" value="NZ_QMHN01000004.1"/>
</dbReference>
<proteinExistence type="predicted"/>
<evidence type="ECO:0000256" key="7">
    <source>
        <dbReference type="SAM" id="Phobius"/>
    </source>
</evidence>
<accession>A0A3S3QF62</accession>
<evidence type="ECO:0000256" key="6">
    <source>
        <dbReference type="ARBA" id="ARBA00023012"/>
    </source>
</evidence>
<dbReference type="InterPro" id="IPR036097">
    <property type="entry name" value="HisK_dim/P_sf"/>
</dbReference>
<dbReference type="FunFam" id="3.30.565.10:FF:000006">
    <property type="entry name" value="Sensor histidine kinase WalK"/>
    <property type="match status" value="1"/>
</dbReference>
<protein>
    <recommendedName>
        <fullName evidence="2">histidine kinase</fullName>
        <ecNumber evidence="2">2.7.13.3</ecNumber>
    </recommendedName>
</protein>
<evidence type="ECO:0000256" key="5">
    <source>
        <dbReference type="ARBA" id="ARBA00022777"/>
    </source>
</evidence>
<dbReference type="InterPro" id="IPR004358">
    <property type="entry name" value="Sig_transdc_His_kin-like_C"/>
</dbReference>
<dbReference type="Pfam" id="PF00512">
    <property type="entry name" value="HisKA"/>
    <property type="match status" value="1"/>
</dbReference>
<dbReference type="Gene3D" id="1.25.40.10">
    <property type="entry name" value="Tetratricopeptide repeat domain"/>
    <property type="match status" value="1"/>
</dbReference>
<dbReference type="CDD" id="cd00075">
    <property type="entry name" value="HATPase"/>
    <property type="match status" value="1"/>
</dbReference>
<dbReference type="Gene3D" id="3.30.565.10">
    <property type="entry name" value="Histidine kinase-like ATPase, C-terminal domain"/>
    <property type="match status" value="1"/>
</dbReference>
<dbReference type="CDD" id="cd00082">
    <property type="entry name" value="HisKA"/>
    <property type="match status" value="1"/>
</dbReference>
<dbReference type="Proteomes" id="UP000284120">
    <property type="component" value="Unassembled WGS sequence"/>
</dbReference>
<sequence>MSRTKSIACLILVSVLCLFGNDAKGQIKQELQKLSLTKDSTMKVNSLNRLGTLYRNRNTDSAFYYGMQAKRIAANLRYQKGEIDADLLLAHSFFKRGLYAESLNILGSALPFYQKTNDVEKIIRVHLDMVEVLNKGISDRKKIVSLLQKAIEMGTTKLEKDSIMSEVYLTYCNRNPSLSTDSIKYYLNKSKNIASRYKDQYMLSFNLLWQARLLILNGQKQQALPIIKQLISDSQRNDLPSLEINSLFLMTGYYDNQPKIALDYFYQAYHVAQKSGDSYLEIYILNNALQVANQLGDKDEIIKVYAELEKATSAEWEKSKKFISDYVKYNAIQNDNKLLSKKNEQKTGLIVAFGISLAITIFALFKLWNNRRRLLDLNKKIWTQNSNMQQTLNALEQSQANNTRMMQIVAHDLRNPIGGIYGIAEMMLYEEGRTKEDREALEMIKTSGKLSLDLVSDLLLAHTKTNELEKEPVNLGEMLRYCVDILQPKAALKEQQIDLQVKANLSILANQEKLWRVVSNLIANAIKFSPKGSSIQVNLQKEAQHALISVKDDGIGIPEELASKIFDMYTDAKRTGTAGEQSFGLGLAISKQLVEAQGGKLWFESKPGFGTTFYVELPI</sequence>
<dbReference type="GO" id="GO:0000155">
    <property type="term" value="F:phosphorelay sensor kinase activity"/>
    <property type="evidence" value="ECO:0007669"/>
    <property type="project" value="InterPro"/>
</dbReference>
<dbReference type="SMART" id="SM00387">
    <property type="entry name" value="HATPase_c"/>
    <property type="match status" value="1"/>
</dbReference>
<dbReference type="SUPFAM" id="SSF48452">
    <property type="entry name" value="TPR-like"/>
    <property type="match status" value="1"/>
</dbReference>
<feature type="transmembrane region" description="Helical" evidence="7">
    <location>
        <begin position="348"/>
        <end position="368"/>
    </location>
</feature>
<dbReference type="OrthoDB" id="1301080at2"/>
<keyword evidence="7" id="KW-1133">Transmembrane helix</keyword>
<gene>
    <name evidence="9" type="ORF">DPV69_14050</name>
</gene>
<feature type="domain" description="Histidine kinase" evidence="8">
    <location>
        <begin position="408"/>
        <end position="619"/>
    </location>
</feature>
<dbReference type="InterPro" id="IPR011990">
    <property type="entry name" value="TPR-like_helical_dom_sf"/>
</dbReference>
<name>A0A3S3QF62_9SPHI</name>
<dbReference type="PANTHER" id="PTHR43711">
    <property type="entry name" value="TWO-COMPONENT HISTIDINE KINASE"/>
    <property type="match status" value="1"/>
</dbReference>
<dbReference type="AlphaFoldDB" id="A0A3S3QF62"/>
<organism evidence="9 10">
    <name type="scientific">Pedobacter chitinilyticus</name>
    <dbReference type="NCBI Taxonomy" id="2233776"/>
    <lineage>
        <taxon>Bacteria</taxon>
        <taxon>Pseudomonadati</taxon>
        <taxon>Bacteroidota</taxon>
        <taxon>Sphingobacteriia</taxon>
        <taxon>Sphingobacteriales</taxon>
        <taxon>Sphingobacteriaceae</taxon>
        <taxon>Pedobacter</taxon>
    </lineage>
</organism>
<evidence type="ECO:0000256" key="1">
    <source>
        <dbReference type="ARBA" id="ARBA00000085"/>
    </source>
</evidence>
<evidence type="ECO:0000256" key="2">
    <source>
        <dbReference type="ARBA" id="ARBA00012438"/>
    </source>
</evidence>
<dbReference type="Gene3D" id="1.10.287.130">
    <property type="match status" value="1"/>
</dbReference>
<keyword evidence="10" id="KW-1185">Reference proteome</keyword>
<dbReference type="SMART" id="SM00388">
    <property type="entry name" value="HisKA"/>
    <property type="match status" value="1"/>
</dbReference>
<evidence type="ECO:0000313" key="9">
    <source>
        <dbReference type="EMBL" id="RWU06406.1"/>
    </source>
</evidence>
<dbReference type="EMBL" id="SAYW01000004">
    <property type="protein sequence ID" value="RWU06406.1"/>
    <property type="molecule type" value="Genomic_DNA"/>
</dbReference>
<dbReference type="PANTHER" id="PTHR43711:SF1">
    <property type="entry name" value="HISTIDINE KINASE 1"/>
    <property type="match status" value="1"/>
</dbReference>
<evidence type="ECO:0000259" key="8">
    <source>
        <dbReference type="PROSITE" id="PS50109"/>
    </source>
</evidence>
<evidence type="ECO:0000256" key="3">
    <source>
        <dbReference type="ARBA" id="ARBA00022553"/>
    </source>
</evidence>
<dbReference type="InterPro" id="IPR003661">
    <property type="entry name" value="HisK_dim/P_dom"/>
</dbReference>
<dbReference type="InterPro" id="IPR050736">
    <property type="entry name" value="Sensor_HK_Regulatory"/>
</dbReference>